<organism evidence="1 2">
    <name type="scientific">Fusarium falciforme</name>
    <dbReference type="NCBI Taxonomy" id="195108"/>
    <lineage>
        <taxon>Eukaryota</taxon>
        <taxon>Fungi</taxon>
        <taxon>Dikarya</taxon>
        <taxon>Ascomycota</taxon>
        <taxon>Pezizomycotina</taxon>
        <taxon>Sordariomycetes</taxon>
        <taxon>Hypocreomycetidae</taxon>
        <taxon>Hypocreales</taxon>
        <taxon>Nectriaceae</taxon>
        <taxon>Fusarium</taxon>
        <taxon>Fusarium solani species complex</taxon>
    </lineage>
</organism>
<comment type="caution">
    <text evidence="1">The sequence shown here is derived from an EMBL/GenBank/DDBJ whole genome shotgun (WGS) entry which is preliminary data.</text>
</comment>
<evidence type="ECO:0008006" key="3">
    <source>
        <dbReference type="Google" id="ProtNLM"/>
    </source>
</evidence>
<dbReference type="Pfam" id="PF14022">
    <property type="entry name" value="DUF4238"/>
    <property type="match status" value="1"/>
</dbReference>
<evidence type="ECO:0000313" key="1">
    <source>
        <dbReference type="EMBL" id="KAJ4193233.1"/>
    </source>
</evidence>
<dbReference type="InterPro" id="IPR025332">
    <property type="entry name" value="DUF4238"/>
</dbReference>
<sequence length="646" mass="76061">MSSANKEYQHFIPQFLLRSYSHHFVCPQAKGPSKKCKKHKHEKGKYPGDPLVNNLCLTSEPYTLEETPVARVFGQLDMYEDMTTSPVKKHRRIEEMLGKTEFDASKIFRRITMAYGKGQPDIWLSRTERNLLRKFLFLLKYRGSGFRRRFYHGDPESYNSNDKELLQDYMEKHGFESPLDVWFHNLETIMTLETDEEMKWAGEIKKRMFHNDAMWFMTHVQCRYMAICTPANPDEEFILSDNSYNVFEGPSTFIEDEETGERAGSFHAAFHEFAPISPRLMLVLRSHAFPVPEEDKIPSVREQRDDMRKQCFEKFYGADVKSMLRDLPVKKATNSYSEIIDGVSVLKSGHSQRHSKDDRFCFKFFPIETVHVRKINGIFLDNCYMCSSIAFGSQDAFLKTLDWWLTEPCTTGKIVLGEYEHIHLKYLKNLEAFMKSRGWGKELVYDPQPTPQVRDIESYRLREIEFHRRMERMGQHPELFKGPFQEKMKPYEELGGSWTTLFYDMHQSSLMLKLRIKIDSWSQGVDEAIRRRNRTLLVEEYMNLPCRRFWLYLRQCRLMVLTDGKPGLIEDALNALQGGIEDELTYRKEFHISVTSVTDQVSAVYDSLPSVVVNRYMYEASMMDKVGEASFMRQYLRFLLERGRPE</sequence>
<protein>
    <recommendedName>
        <fullName evidence="3">DUF4238 domain-containing protein</fullName>
    </recommendedName>
</protein>
<reference evidence="1" key="1">
    <citation type="submission" date="2022-09" db="EMBL/GenBank/DDBJ databases">
        <title>Fusarium specimens isolated from Avocado Roots.</title>
        <authorList>
            <person name="Stajich J."/>
            <person name="Roper C."/>
            <person name="Heimlech-Rivalta G."/>
        </authorList>
    </citation>
    <scope>NUCLEOTIDE SEQUENCE</scope>
    <source>
        <strain evidence="1">A02</strain>
    </source>
</reference>
<accession>A0A9W8RCB2</accession>
<dbReference type="Proteomes" id="UP001152087">
    <property type="component" value="Unassembled WGS sequence"/>
</dbReference>
<evidence type="ECO:0000313" key="2">
    <source>
        <dbReference type="Proteomes" id="UP001152087"/>
    </source>
</evidence>
<gene>
    <name evidence="1" type="ORF">NW755_003227</name>
</gene>
<dbReference type="AlphaFoldDB" id="A0A9W8RCB2"/>
<proteinExistence type="predicted"/>
<name>A0A9W8RCB2_9HYPO</name>
<keyword evidence="2" id="KW-1185">Reference proteome</keyword>
<dbReference type="EMBL" id="JAOQAV010000006">
    <property type="protein sequence ID" value="KAJ4193233.1"/>
    <property type="molecule type" value="Genomic_DNA"/>
</dbReference>